<dbReference type="Proteomes" id="UP000799779">
    <property type="component" value="Unassembled WGS sequence"/>
</dbReference>
<accession>A0A6A5W360</accession>
<dbReference type="AlphaFoldDB" id="A0A6A5W360"/>
<proteinExistence type="predicted"/>
<organism evidence="1 2">
    <name type="scientific">Amniculicola lignicola CBS 123094</name>
    <dbReference type="NCBI Taxonomy" id="1392246"/>
    <lineage>
        <taxon>Eukaryota</taxon>
        <taxon>Fungi</taxon>
        <taxon>Dikarya</taxon>
        <taxon>Ascomycota</taxon>
        <taxon>Pezizomycotina</taxon>
        <taxon>Dothideomycetes</taxon>
        <taxon>Pleosporomycetidae</taxon>
        <taxon>Pleosporales</taxon>
        <taxon>Amniculicolaceae</taxon>
        <taxon>Amniculicola</taxon>
    </lineage>
</organism>
<gene>
    <name evidence="1" type="ORF">P154DRAFT_526166</name>
</gene>
<evidence type="ECO:0000313" key="1">
    <source>
        <dbReference type="EMBL" id="KAF1995657.1"/>
    </source>
</evidence>
<evidence type="ECO:0000313" key="2">
    <source>
        <dbReference type="Proteomes" id="UP000799779"/>
    </source>
</evidence>
<reference evidence="1" key="1">
    <citation type="journal article" date="2020" name="Stud. Mycol.">
        <title>101 Dothideomycetes genomes: a test case for predicting lifestyles and emergence of pathogens.</title>
        <authorList>
            <person name="Haridas S."/>
            <person name="Albert R."/>
            <person name="Binder M."/>
            <person name="Bloem J."/>
            <person name="Labutti K."/>
            <person name="Salamov A."/>
            <person name="Andreopoulos B."/>
            <person name="Baker S."/>
            <person name="Barry K."/>
            <person name="Bills G."/>
            <person name="Bluhm B."/>
            <person name="Cannon C."/>
            <person name="Castanera R."/>
            <person name="Culley D."/>
            <person name="Daum C."/>
            <person name="Ezra D."/>
            <person name="Gonzalez J."/>
            <person name="Henrissat B."/>
            <person name="Kuo A."/>
            <person name="Liang C."/>
            <person name="Lipzen A."/>
            <person name="Lutzoni F."/>
            <person name="Magnuson J."/>
            <person name="Mondo S."/>
            <person name="Nolan M."/>
            <person name="Ohm R."/>
            <person name="Pangilinan J."/>
            <person name="Park H.-J."/>
            <person name="Ramirez L."/>
            <person name="Alfaro M."/>
            <person name="Sun H."/>
            <person name="Tritt A."/>
            <person name="Yoshinaga Y."/>
            <person name="Zwiers L.-H."/>
            <person name="Turgeon B."/>
            <person name="Goodwin S."/>
            <person name="Spatafora J."/>
            <person name="Crous P."/>
            <person name="Grigoriev I."/>
        </authorList>
    </citation>
    <scope>NUCLEOTIDE SEQUENCE</scope>
    <source>
        <strain evidence="1">CBS 123094</strain>
    </source>
</reference>
<keyword evidence="2" id="KW-1185">Reference proteome</keyword>
<name>A0A6A5W360_9PLEO</name>
<dbReference type="EMBL" id="ML977635">
    <property type="protein sequence ID" value="KAF1995657.1"/>
    <property type="molecule type" value="Genomic_DNA"/>
</dbReference>
<dbReference type="OrthoDB" id="4161186at2759"/>
<sequence>MQLARRVGHADRSGLVEPCFAIVGHDTHVYFAYMALGERDAVHVLGPETGPLGLCETRSVSGIFRALRLWRNVIRYGRDARSEGFWSGFMGLVLRKLVGDINKGNSGL</sequence>
<protein>
    <submittedName>
        <fullName evidence="1">Uncharacterized protein</fullName>
    </submittedName>
</protein>